<sequence length="647" mass="70213">MSENATLTRRSVVKMLGAASVALPIARLAHASGMANGSAHEAASGKPGSLRFKGMKAPDLQDPKAMARVSVGSRLGYQGTGGTDKVSDLSYHAFFKTGDEVPGPDGSTVVAGGYYDIEGKPIMDLSVEGEKRQFFSDCPDGMALLQPIDGVDKEALGVKGNPVFAVVQFEYTSRNLAKNDMYGHLPSPIAVLTFDQDPDTGHLKLVRYANVPTASSHGLWITCGASRSPWNTHLSSEEYPSDAFAPYPERFRAFIANLYGDRDAIDDPEKANPYLYNHIPEVTVNADGTGSIKKHYCLGRISHELVQVCPDERTVLMGDDHTNGGAFVFVADRPRDLSSGTLYAAHWEQVSGKGPGKGKLSWNRLGHAMSDEIEHLAKTLKATDIMDVMVKEPAEEGFTKIVYAGNENWVRVKPGMEKAAAFLETHRFAALRGASLGFTKWEGTTVNGADKVAYVAMSYIQGPMVDGTSDIHVEGPKAGAVYALKLEGGQHDAFGDPIDSEWMPVTMEGVEALTGKDLDEADDLGNLADPDRVANPDNIKYSEDMRTLFVSEDSGLHVNNFMWAYNVDDRSCTRVLSAPSGAESTGLQSVDNINGWTYIMSNFQHPGDWESPLHDKVKDTLEPLIDQNYKNRYAAEVGYIAGMPAAR</sequence>
<gene>
    <name evidence="2" type="ORF">FJU11_12540</name>
</gene>
<dbReference type="InterPro" id="IPR008557">
    <property type="entry name" value="PhoX"/>
</dbReference>
<feature type="chain" id="PRO_5021287012" evidence="1">
    <location>
        <begin position="32"/>
        <end position="647"/>
    </location>
</feature>
<feature type="signal peptide" evidence="1">
    <location>
        <begin position="1"/>
        <end position="31"/>
    </location>
</feature>
<reference evidence="2 3" key="1">
    <citation type="submission" date="2019-06" db="EMBL/GenBank/DDBJ databases">
        <authorList>
            <person name="Li M."/>
        </authorList>
    </citation>
    <scope>NUCLEOTIDE SEQUENCE [LARGE SCALE GENOMIC DNA]</scope>
    <source>
        <strain evidence="2 3">BGMRC6574</strain>
    </source>
</reference>
<keyword evidence="1" id="KW-0732">Signal</keyword>
<evidence type="ECO:0000313" key="2">
    <source>
        <dbReference type="EMBL" id="TPW27164.1"/>
    </source>
</evidence>
<dbReference type="OrthoDB" id="9801383at2"/>
<dbReference type="RefSeq" id="WP_141167408.1">
    <property type="nucleotide sequence ID" value="NZ_VHLH01000023.1"/>
</dbReference>
<name>A0A506U2A0_9HYPH</name>
<dbReference type="Proteomes" id="UP000320314">
    <property type="component" value="Unassembled WGS sequence"/>
</dbReference>
<dbReference type="InterPro" id="IPR006311">
    <property type="entry name" value="TAT_signal"/>
</dbReference>
<evidence type="ECO:0000256" key="1">
    <source>
        <dbReference type="SAM" id="SignalP"/>
    </source>
</evidence>
<dbReference type="EMBL" id="VHLH01000023">
    <property type="protein sequence ID" value="TPW27164.1"/>
    <property type="molecule type" value="Genomic_DNA"/>
</dbReference>
<protein>
    <submittedName>
        <fullName evidence="2">DUF839 domain-containing protein</fullName>
    </submittedName>
</protein>
<accession>A0A506U2A0</accession>
<comment type="caution">
    <text evidence="2">The sequence shown here is derived from an EMBL/GenBank/DDBJ whole genome shotgun (WGS) entry which is preliminary data.</text>
</comment>
<organism evidence="2 3">
    <name type="scientific">Pararhizobium mangrovi</name>
    <dbReference type="NCBI Taxonomy" id="2590452"/>
    <lineage>
        <taxon>Bacteria</taxon>
        <taxon>Pseudomonadati</taxon>
        <taxon>Pseudomonadota</taxon>
        <taxon>Alphaproteobacteria</taxon>
        <taxon>Hyphomicrobiales</taxon>
        <taxon>Rhizobiaceae</taxon>
        <taxon>Rhizobium/Agrobacterium group</taxon>
        <taxon>Pararhizobium</taxon>
    </lineage>
</organism>
<proteinExistence type="predicted"/>
<evidence type="ECO:0000313" key="3">
    <source>
        <dbReference type="Proteomes" id="UP000320314"/>
    </source>
</evidence>
<dbReference type="AlphaFoldDB" id="A0A506U2A0"/>
<dbReference type="PROSITE" id="PS51318">
    <property type="entry name" value="TAT"/>
    <property type="match status" value="1"/>
</dbReference>
<dbReference type="PANTHER" id="PTHR35399:SF2">
    <property type="entry name" value="DUF839 DOMAIN-CONTAINING PROTEIN"/>
    <property type="match status" value="1"/>
</dbReference>
<keyword evidence="3" id="KW-1185">Reference proteome</keyword>
<dbReference type="Pfam" id="PF05787">
    <property type="entry name" value="PhoX"/>
    <property type="match status" value="1"/>
</dbReference>
<dbReference type="PANTHER" id="PTHR35399">
    <property type="entry name" value="SLR8030 PROTEIN"/>
    <property type="match status" value="1"/>
</dbReference>